<keyword evidence="4" id="KW-0678">Repressor</keyword>
<evidence type="ECO:0000259" key="11">
    <source>
        <dbReference type="Pfam" id="PF09757"/>
    </source>
</evidence>
<feature type="domain" description="Arb2-like" evidence="11">
    <location>
        <begin position="382"/>
        <end position="628"/>
    </location>
</feature>
<dbReference type="AlphaFoldDB" id="A0A0D7BKW9"/>
<dbReference type="InterPro" id="IPR000286">
    <property type="entry name" value="HDACs"/>
</dbReference>
<accession>A0A0D7BKW9</accession>
<dbReference type="Gene3D" id="3.40.800.20">
    <property type="entry name" value="Histone deacetylase domain"/>
    <property type="match status" value="1"/>
</dbReference>
<dbReference type="GO" id="GO:0040029">
    <property type="term" value="P:epigenetic regulation of gene expression"/>
    <property type="evidence" value="ECO:0007669"/>
    <property type="project" value="TreeGrafter"/>
</dbReference>
<evidence type="ECO:0000256" key="1">
    <source>
        <dbReference type="ARBA" id="ARBA00004123"/>
    </source>
</evidence>
<sequence length="631" mass="70151">MAQPNALNDDVLPSVGVVYNTEVNSHFITVDTHYECPERILRTWELLTEADLVPKLRKIPIRPAHKEEILLVHGEDHWEATQSIKEADIEGTADYYNRLSLYINHDTPDAALLSCGGAIEACKAVATGTVKRAIAVIRPPGHHAEPDQSMGFCFFNNVAVATRVVQQQTDVKRILILDWDVHHGNGTQKAFEDDPSVLYISIHRFGDEFYPGTPYGGMRSTGEGEGKFYSVNIPWPGGGMGDAEYLHAFQNIVMPIAMEFSPHMVIISAGFDAAVNDPLGGCNVTPTGYAHMTHMLAGLAGGRLVVVLEGGYNVDSIAKSMVAVTRVVLGEAPPELEPMVANEEATETVWLVAKWQSKFWKSVKPQEVIPREDFDPESTVTITDILKQYRYNYLCTQGMLLVPLLDDKMESRYGTQVMCSKNLLVQKTVIFFMHEFGNIQSELQSALTCDLNIERTYLIESSRAIINWAKEEGYGLLDVNLFPKFVSGIKPSKLTKDILVYLYDNYIQLSDVENLILIGHGGACQAILGLILERWPVMEGTLRGVVNVSWLNIPTMSADASDEQLKWYKQHSLVAVPSSHPLVLSGKALKKKKFGKILPVDHTESRSAKLMETAMPNIKDFIADMLDKKIS</sequence>
<protein>
    <recommendedName>
        <fullName evidence="3">histone deacetylase</fullName>
        <ecNumber evidence="3">3.5.1.98</ecNumber>
    </recommendedName>
</protein>
<keyword evidence="7" id="KW-0805">Transcription regulation</keyword>
<keyword evidence="13" id="KW-1185">Reference proteome</keyword>
<dbReference type="Proteomes" id="UP000054007">
    <property type="component" value="Unassembled WGS sequence"/>
</dbReference>
<comment type="subcellular location">
    <subcellularLocation>
        <location evidence="1">Nucleus</location>
    </subcellularLocation>
</comment>
<dbReference type="SUPFAM" id="SSF52768">
    <property type="entry name" value="Arginase/deacetylase"/>
    <property type="match status" value="1"/>
</dbReference>
<evidence type="ECO:0000256" key="8">
    <source>
        <dbReference type="ARBA" id="ARBA00023163"/>
    </source>
</evidence>
<dbReference type="Pfam" id="PF09757">
    <property type="entry name" value="Arb2-like"/>
    <property type="match status" value="1"/>
</dbReference>
<evidence type="ECO:0000256" key="7">
    <source>
        <dbReference type="ARBA" id="ARBA00023015"/>
    </source>
</evidence>
<dbReference type="GO" id="GO:0000118">
    <property type="term" value="C:histone deacetylase complex"/>
    <property type="evidence" value="ECO:0007669"/>
    <property type="project" value="TreeGrafter"/>
</dbReference>
<evidence type="ECO:0000256" key="6">
    <source>
        <dbReference type="ARBA" id="ARBA00022853"/>
    </source>
</evidence>
<evidence type="ECO:0000256" key="4">
    <source>
        <dbReference type="ARBA" id="ARBA00022491"/>
    </source>
</evidence>
<name>A0A0D7BKW9_9AGAR</name>
<proteinExistence type="inferred from homology"/>
<keyword evidence="9" id="KW-0539">Nucleus</keyword>
<evidence type="ECO:0000313" key="12">
    <source>
        <dbReference type="EMBL" id="KIY71127.1"/>
    </source>
</evidence>
<keyword evidence="6" id="KW-0156">Chromatin regulator</keyword>
<evidence type="ECO:0000256" key="9">
    <source>
        <dbReference type="ARBA" id="ARBA00023242"/>
    </source>
</evidence>
<dbReference type="InterPro" id="IPR023801">
    <property type="entry name" value="His_deacetylse_dom"/>
</dbReference>
<dbReference type="PANTHER" id="PTHR10625">
    <property type="entry name" value="HISTONE DEACETYLASE HDAC1-RELATED"/>
    <property type="match status" value="1"/>
</dbReference>
<dbReference type="GO" id="GO:0141221">
    <property type="term" value="F:histone deacetylase activity, hydrolytic mechanism"/>
    <property type="evidence" value="ECO:0007669"/>
    <property type="project" value="UniProtKB-EC"/>
</dbReference>
<dbReference type="InterPro" id="IPR019154">
    <property type="entry name" value="Arb2-like_domain"/>
</dbReference>
<keyword evidence="5" id="KW-0378">Hydrolase</keyword>
<feature type="domain" description="Histone deacetylase" evidence="10">
    <location>
        <begin position="33"/>
        <end position="327"/>
    </location>
</feature>
<dbReference type="STRING" id="1314674.A0A0D7BKW9"/>
<comment type="similarity">
    <text evidence="2">Belongs to the histone deacetylase family. HD type 2 subfamily.</text>
</comment>
<gene>
    <name evidence="12" type="ORF">CYLTODRAFT_346539</name>
</gene>
<dbReference type="PRINTS" id="PR01270">
    <property type="entry name" value="HDASUPER"/>
</dbReference>
<dbReference type="OrthoDB" id="424012at2759"/>
<evidence type="ECO:0000256" key="5">
    <source>
        <dbReference type="ARBA" id="ARBA00022801"/>
    </source>
</evidence>
<evidence type="ECO:0000256" key="2">
    <source>
        <dbReference type="ARBA" id="ARBA00007738"/>
    </source>
</evidence>
<dbReference type="EC" id="3.5.1.98" evidence="3"/>
<dbReference type="Pfam" id="PF00850">
    <property type="entry name" value="Hist_deacetyl"/>
    <property type="match status" value="1"/>
</dbReference>
<evidence type="ECO:0000313" key="13">
    <source>
        <dbReference type="Proteomes" id="UP000054007"/>
    </source>
</evidence>
<reference evidence="12 13" key="1">
    <citation type="journal article" date="2015" name="Fungal Genet. Biol.">
        <title>Evolution of novel wood decay mechanisms in Agaricales revealed by the genome sequences of Fistulina hepatica and Cylindrobasidium torrendii.</title>
        <authorList>
            <person name="Floudas D."/>
            <person name="Held B.W."/>
            <person name="Riley R."/>
            <person name="Nagy L.G."/>
            <person name="Koehler G."/>
            <person name="Ransdell A.S."/>
            <person name="Younus H."/>
            <person name="Chow J."/>
            <person name="Chiniquy J."/>
            <person name="Lipzen A."/>
            <person name="Tritt A."/>
            <person name="Sun H."/>
            <person name="Haridas S."/>
            <person name="LaButti K."/>
            <person name="Ohm R.A."/>
            <person name="Kues U."/>
            <person name="Blanchette R.A."/>
            <person name="Grigoriev I.V."/>
            <person name="Minto R.E."/>
            <person name="Hibbett D.S."/>
        </authorList>
    </citation>
    <scope>NUCLEOTIDE SEQUENCE [LARGE SCALE GENOMIC DNA]</scope>
    <source>
        <strain evidence="12 13">FP15055 ss-10</strain>
    </source>
</reference>
<dbReference type="InterPro" id="IPR037138">
    <property type="entry name" value="His_deacetylse_dom_sf"/>
</dbReference>
<organism evidence="12 13">
    <name type="scientific">Cylindrobasidium torrendii FP15055 ss-10</name>
    <dbReference type="NCBI Taxonomy" id="1314674"/>
    <lineage>
        <taxon>Eukaryota</taxon>
        <taxon>Fungi</taxon>
        <taxon>Dikarya</taxon>
        <taxon>Basidiomycota</taxon>
        <taxon>Agaricomycotina</taxon>
        <taxon>Agaricomycetes</taxon>
        <taxon>Agaricomycetidae</taxon>
        <taxon>Agaricales</taxon>
        <taxon>Marasmiineae</taxon>
        <taxon>Physalacriaceae</taxon>
        <taxon>Cylindrobasidium</taxon>
    </lineage>
</organism>
<evidence type="ECO:0000259" key="10">
    <source>
        <dbReference type="Pfam" id="PF00850"/>
    </source>
</evidence>
<dbReference type="PANTHER" id="PTHR10625:SF5">
    <property type="entry name" value="HISTONE DEACETYLASE"/>
    <property type="match status" value="1"/>
</dbReference>
<evidence type="ECO:0000256" key="3">
    <source>
        <dbReference type="ARBA" id="ARBA00012111"/>
    </source>
</evidence>
<dbReference type="InterPro" id="IPR023696">
    <property type="entry name" value="Ureohydrolase_dom_sf"/>
</dbReference>
<dbReference type="EMBL" id="KN880458">
    <property type="protein sequence ID" value="KIY71127.1"/>
    <property type="molecule type" value="Genomic_DNA"/>
</dbReference>
<keyword evidence="8" id="KW-0804">Transcription</keyword>